<evidence type="ECO:0000313" key="2">
    <source>
        <dbReference type="EMBL" id="JAE10869.1"/>
    </source>
</evidence>
<feature type="region of interest" description="Disordered" evidence="1">
    <location>
        <begin position="1"/>
        <end position="57"/>
    </location>
</feature>
<reference evidence="2" key="2">
    <citation type="journal article" date="2015" name="Data Brief">
        <title>Shoot transcriptome of the giant reed, Arundo donax.</title>
        <authorList>
            <person name="Barrero R.A."/>
            <person name="Guerrero F.D."/>
            <person name="Moolhuijzen P."/>
            <person name="Goolsby J.A."/>
            <person name="Tidwell J."/>
            <person name="Bellgard S.E."/>
            <person name="Bellgard M.I."/>
        </authorList>
    </citation>
    <scope>NUCLEOTIDE SEQUENCE</scope>
    <source>
        <tissue evidence="2">Shoot tissue taken approximately 20 cm above the soil surface</tissue>
    </source>
</reference>
<protein>
    <submittedName>
        <fullName evidence="2">Uncharacterized protein</fullName>
    </submittedName>
</protein>
<proteinExistence type="predicted"/>
<reference evidence="2" key="1">
    <citation type="submission" date="2014-09" db="EMBL/GenBank/DDBJ databases">
        <authorList>
            <person name="Magalhaes I.L.F."/>
            <person name="Oliveira U."/>
            <person name="Santos F.R."/>
            <person name="Vidigal T.H.D.A."/>
            <person name="Brescovit A.D."/>
            <person name="Santos A.J."/>
        </authorList>
    </citation>
    <scope>NUCLEOTIDE SEQUENCE</scope>
    <source>
        <tissue evidence="2">Shoot tissue taken approximately 20 cm above the soil surface</tissue>
    </source>
</reference>
<organism evidence="2">
    <name type="scientific">Arundo donax</name>
    <name type="common">Giant reed</name>
    <name type="synonym">Donax arundinaceus</name>
    <dbReference type="NCBI Taxonomy" id="35708"/>
    <lineage>
        <taxon>Eukaryota</taxon>
        <taxon>Viridiplantae</taxon>
        <taxon>Streptophyta</taxon>
        <taxon>Embryophyta</taxon>
        <taxon>Tracheophyta</taxon>
        <taxon>Spermatophyta</taxon>
        <taxon>Magnoliopsida</taxon>
        <taxon>Liliopsida</taxon>
        <taxon>Poales</taxon>
        <taxon>Poaceae</taxon>
        <taxon>PACMAD clade</taxon>
        <taxon>Arundinoideae</taxon>
        <taxon>Arundineae</taxon>
        <taxon>Arundo</taxon>
    </lineage>
</organism>
<evidence type="ECO:0000256" key="1">
    <source>
        <dbReference type="SAM" id="MobiDB-lite"/>
    </source>
</evidence>
<dbReference type="AlphaFoldDB" id="A0A0A9FI01"/>
<feature type="compositionally biased region" description="Gly residues" evidence="1">
    <location>
        <begin position="7"/>
        <end position="22"/>
    </location>
</feature>
<dbReference type="EMBL" id="GBRH01187027">
    <property type="protein sequence ID" value="JAE10869.1"/>
    <property type="molecule type" value="Transcribed_RNA"/>
</dbReference>
<name>A0A0A9FI01_ARUDO</name>
<feature type="compositionally biased region" description="Basic residues" evidence="1">
    <location>
        <begin position="38"/>
        <end position="48"/>
    </location>
</feature>
<accession>A0A0A9FI01</accession>
<sequence>MLTNPKVGGGGYQARGRGGGSIDGQAAAQDEAIQGRRFGGRRRGKGRAKGQGGAPGV</sequence>